<evidence type="ECO:0000313" key="1">
    <source>
        <dbReference type="EMBL" id="VDO75161.1"/>
    </source>
</evidence>
<dbReference type="EMBL" id="UZAH01026072">
    <property type="protein sequence ID" value="VDO75161.1"/>
    <property type="molecule type" value="Genomic_DNA"/>
</dbReference>
<accession>A0A183FLK7</accession>
<reference evidence="3" key="2">
    <citation type="submission" date="2019-09" db="UniProtKB">
        <authorList>
            <consortium name="WormBaseParasite"/>
        </authorList>
    </citation>
    <scope>IDENTIFICATION</scope>
</reference>
<proteinExistence type="predicted"/>
<organism evidence="2 3">
    <name type="scientific">Heligmosomoides polygyrus</name>
    <name type="common">Parasitic roundworm</name>
    <dbReference type="NCBI Taxonomy" id="6339"/>
    <lineage>
        <taxon>Eukaryota</taxon>
        <taxon>Metazoa</taxon>
        <taxon>Ecdysozoa</taxon>
        <taxon>Nematoda</taxon>
        <taxon>Chromadorea</taxon>
        <taxon>Rhabditida</taxon>
        <taxon>Rhabditina</taxon>
        <taxon>Rhabditomorpha</taxon>
        <taxon>Strongyloidea</taxon>
        <taxon>Heligmosomidae</taxon>
        <taxon>Heligmosomoides</taxon>
    </lineage>
</organism>
<dbReference type="WBParaSite" id="HPBE_0000815601-mRNA-1">
    <property type="protein sequence ID" value="HPBE_0000815601-mRNA-1"/>
    <property type="gene ID" value="HPBE_0000815601"/>
</dbReference>
<dbReference type="AlphaFoldDB" id="A0A183FLK7"/>
<name>A0A183FLK7_HELPZ</name>
<gene>
    <name evidence="1" type="ORF">HPBE_LOCUS8157</name>
</gene>
<reference evidence="1 2" key="1">
    <citation type="submission" date="2018-11" db="EMBL/GenBank/DDBJ databases">
        <authorList>
            <consortium name="Pathogen Informatics"/>
        </authorList>
    </citation>
    <scope>NUCLEOTIDE SEQUENCE [LARGE SCALE GENOMIC DNA]</scope>
</reference>
<accession>A0A3P7XL67</accession>
<evidence type="ECO:0000313" key="3">
    <source>
        <dbReference type="WBParaSite" id="HPBE_0000815601-mRNA-1"/>
    </source>
</evidence>
<sequence>MMTEGWMARLARGGTSTVNRLGIRKRAGSLSNTAIIYEG</sequence>
<keyword evidence="2" id="KW-1185">Reference proteome</keyword>
<evidence type="ECO:0000313" key="2">
    <source>
        <dbReference type="Proteomes" id="UP000050761"/>
    </source>
</evidence>
<dbReference type="Proteomes" id="UP000050761">
    <property type="component" value="Unassembled WGS sequence"/>
</dbReference>
<protein>
    <submittedName>
        <fullName evidence="1 3">Uncharacterized protein</fullName>
    </submittedName>
</protein>